<reference evidence="4" key="1">
    <citation type="submission" date="2022-11" db="EMBL/GenBank/DDBJ databases">
        <title>Methylomonas rapida sp. nov., Carotenoid-Producing Obligate Methanotrophs with High Growth Characteristics and Biotechnological Potential.</title>
        <authorList>
            <person name="Tikhonova E.N."/>
            <person name="Suleimanov R.Z."/>
            <person name="Miroshnikov K."/>
            <person name="Oshkin I.Y."/>
            <person name="Belova S.E."/>
            <person name="Danilova O.V."/>
            <person name="Ashikhmin A."/>
            <person name="Konopkin A."/>
            <person name="But S.Y."/>
            <person name="Khmelenina V.N."/>
            <person name="Kuznetsov N."/>
            <person name="Pimenov N.V."/>
            <person name="Dedysh S.N."/>
        </authorList>
    </citation>
    <scope>NUCLEOTIDE SEQUENCE</scope>
    <source>
        <strain evidence="4">MP1</strain>
    </source>
</reference>
<evidence type="ECO:0000256" key="1">
    <source>
        <dbReference type="ARBA" id="ARBA00022801"/>
    </source>
</evidence>
<dbReference type="RefSeq" id="WP_255187599.1">
    <property type="nucleotide sequence ID" value="NZ_CP113517.1"/>
</dbReference>
<evidence type="ECO:0000313" key="4">
    <source>
        <dbReference type="EMBL" id="WAR46686.1"/>
    </source>
</evidence>
<dbReference type="PANTHER" id="PTHR47572:SF4">
    <property type="entry name" value="LACTONASE DRP35"/>
    <property type="match status" value="1"/>
</dbReference>
<feature type="domain" description="SMP-30/Gluconolactonase/LRE-like region" evidence="3">
    <location>
        <begin position="51"/>
        <end position="300"/>
    </location>
</feature>
<evidence type="ECO:0000256" key="2">
    <source>
        <dbReference type="SAM" id="SignalP"/>
    </source>
</evidence>
<name>A0ABY7GQA7_9GAMM</name>
<feature type="signal peptide" evidence="2">
    <location>
        <begin position="1"/>
        <end position="23"/>
    </location>
</feature>
<dbReference type="InterPro" id="IPR051262">
    <property type="entry name" value="SMP-30/CGR1_Lactonase"/>
</dbReference>
<dbReference type="PANTHER" id="PTHR47572">
    <property type="entry name" value="LIPOPROTEIN-RELATED"/>
    <property type="match status" value="1"/>
</dbReference>
<dbReference type="InterPro" id="IPR011042">
    <property type="entry name" value="6-blade_b-propeller_TolB-like"/>
</dbReference>
<sequence>MLPKYSTLLFSIGAFLYAGTAGADDPVTPVIPGVVPGGVVVELIKDGFDGTEGPIGLADGSLLFTETKANKIVHIGPDDKVSTFLEKTNGANGLALTPDERIIAVQTQDTQVGFIYPAKQKQVLAKDYQGVKFQRPNDLVRANDGAIYFTDSGTRPTKENPDPEPSRAGVYYISPIGDLKRLATDIERPNGIQLSKDEKTLYVANTAGEHVLAYDIGSDGSILNRRNFAKLAGWKADEDGAWSSGADGLALDDEGRLYVASNAGIEIFDAQGQALGVIPLPKKPQNLAFAGKDKHVLYVVGRGAAYKLPLLARGITGRAK</sequence>
<feature type="chain" id="PRO_5047548786" evidence="2">
    <location>
        <begin position="24"/>
        <end position="320"/>
    </location>
</feature>
<evidence type="ECO:0000313" key="5">
    <source>
        <dbReference type="Proteomes" id="UP001162780"/>
    </source>
</evidence>
<keyword evidence="2" id="KW-0732">Signal</keyword>
<evidence type="ECO:0000259" key="3">
    <source>
        <dbReference type="Pfam" id="PF08450"/>
    </source>
</evidence>
<organism evidence="4 5">
    <name type="scientific">Methylomonas rapida</name>
    <dbReference type="NCBI Taxonomy" id="2963939"/>
    <lineage>
        <taxon>Bacteria</taxon>
        <taxon>Pseudomonadati</taxon>
        <taxon>Pseudomonadota</taxon>
        <taxon>Gammaproteobacteria</taxon>
        <taxon>Methylococcales</taxon>
        <taxon>Methylococcaceae</taxon>
        <taxon>Methylomonas</taxon>
    </lineage>
</organism>
<gene>
    <name evidence="4" type="ORF">NM686_009285</name>
</gene>
<keyword evidence="1" id="KW-0378">Hydrolase</keyword>
<protein>
    <submittedName>
        <fullName evidence="4">SMP-30/gluconolactonase/LRE family protein</fullName>
    </submittedName>
</protein>
<dbReference type="Gene3D" id="2.120.10.30">
    <property type="entry name" value="TolB, C-terminal domain"/>
    <property type="match status" value="1"/>
</dbReference>
<dbReference type="Pfam" id="PF08450">
    <property type="entry name" value="SGL"/>
    <property type="match status" value="1"/>
</dbReference>
<dbReference type="InterPro" id="IPR013658">
    <property type="entry name" value="SGL"/>
</dbReference>
<accession>A0ABY7GQA7</accession>
<keyword evidence="5" id="KW-1185">Reference proteome</keyword>
<dbReference type="Proteomes" id="UP001162780">
    <property type="component" value="Chromosome"/>
</dbReference>
<dbReference type="EMBL" id="CP113517">
    <property type="protein sequence ID" value="WAR46686.1"/>
    <property type="molecule type" value="Genomic_DNA"/>
</dbReference>
<dbReference type="SUPFAM" id="SSF63829">
    <property type="entry name" value="Calcium-dependent phosphotriesterase"/>
    <property type="match status" value="1"/>
</dbReference>
<proteinExistence type="predicted"/>